<reference evidence="3 4" key="1">
    <citation type="journal article" date="2018" name="PLoS Genet.">
        <title>Population sequencing reveals clonal diversity and ancestral inbreeding in the grapevine cultivar Chardonnay.</title>
        <authorList>
            <person name="Roach M.J."/>
            <person name="Johnson D.L."/>
            <person name="Bohlmann J."/>
            <person name="van Vuuren H.J."/>
            <person name="Jones S.J."/>
            <person name="Pretorius I.S."/>
            <person name="Schmidt S.A."/>
            <person name="Borneman A.R."/>
        </authorList>
    </citation>
    <scope>NUCLEOTIDE SEQUENCE [LARGE SCALE GENOMIC DNA]</scope>
    <source>
        <strain evidence="4">cv. Chardonnay</strain>
        <tissue evidence="3">Leaf</tissue>
    </source>
</reference>
<dbReference type="InterPro" id="IPR036339">
    <property type="entry name" value="PUB-like_dom_sf"/>
</dbReference>
<evidence type="ECO:0008006" key="5">
    <source>
        <dbReference type="Google" id="ProtNLM"/>
    </source>
</evidence>
<sequence>MVLNETLVSFSAKGCWHSSLHSAITLELLPNTCKNRIRAGKELLEAKRIDEENERKRMLAYWESEKEEQKRAREKLLKKLMEDKAERRSKLGLPPENPASVKTSLPVVLEKNSLFTKLDTKAEPLRECLRFLKKSHKSEKGLPNSSDLYQNVAKHPDEEKFRKIRFSNPAFQRAVFGRHAYLGFPLFLEIMVMAFIVFGISPREDSAVGIAWVTHGNGICGWEDPISSKTGVPTTERVGSLTGGIEFLELCGFERTEDGEFLFLPQEKVDMAVLNSAGSVLNSAMTNPSLEFFQVEKNEKFQEKIWLWMK</sequence>
<dbReference type="Proteomes" id="UP000288805">
    <property type="component" value="Unassembled WGS sequence"/>
</dbReference>
<protein>
    <recommendedName>
        <fullName evidence="5">PUB domain-containing protein</fullName>
    </recommendedName>
</protein>
<evidence type="ECO:0000256" key="1">
    <source>
        <dbReference type="SAM" id="Coils"/>
    </source>
</evidence>
<keyword evidence="2" id="KW-1133">Transmembrane helix</keyword>
<keyword evidence="2" id="KW-0472">Membrane</keyword>
<evidence type="ECO:0000313" key="3">
    <source>
        <dbReference type="EMBL" id="RVW32412.1"/>
    </source>
</evidence>
<keyword evidence="1" id="KW-0175">Coiled coil</keyword>
<evidence type="ECO:0000313" key="4">
    <source>
        <dbReference type="Proteomes" id="UP000288805"/>
    </source>
</evidence>
<feature type="coiled-coil region" evidence="1">
    <location>
        <begin position="59"/>
        <end position="86"/>
    </location>
</feature>
<feature type="transmembrane region" description="Helical" evidence="2">
    <location>
        <begin position="180"/>
        <end position="200"/>
    </location>
</feature>
<organism evidence="3 4">
    <name type="scientific">Vitis vinifera</name>
    <name type="common">Grape</name>
    <dbReference type="NCBI Taxonomy" id="29760"/>
    <lineage>
        <taxon>Eukaryota</taxon>
        <taxon>Viridiplantae</taxon>
        <taxon>Streptophyta</taxon>
        <taxon>Embryophyta</taxon>
        <taxon>Tracheophyta</taxon>
        <taxon>Spermatophyta</taxon>
        <taxon>Magnoliopsida</taxon>
        <taxon>eudicotyledons</taxon>
        <taxon>Gunneridae</taxon>
        <taxon>Pentapetalae</taxon>
        <taxon>rosids</taxon>
        <taxon>Vitales</taxon>
        <taxon>Vitaceae</taxon>
        <taxon>Viteae</taxon>
        <taxon>Vitis</taxon>
    </lineage>
</organism>
<dbReference type="PANTHER" id="PTHR46713:SF1">
    <property type="entry name" value="F13M7.16 PROTEIN"/>
    <property type="match status" value="1"/>
</dbReference>
<dbReference type="Gene3D" id="1.20.58.2190">
    <property type="match status" value="2"/>
</dbReference>
<gene>
    <name evidence="3" type="ORF">CK203_109282</name>
</gene>
<dbReference type="AlphaFoldDB" id="A0A438DAC7"/>
<accession>A0A438DAC7</accession>
<dbReference type="EMBL" id="QGNW01001717">
    <property type="protein sequence ID" value="RVW32412.1"/>
    <property type="molecule type" value="Genomic_DNA"/>
</dbReference>
<dbReference type="SUPFAM" id="SSF143503">
    <property type="entry name" value="PUG domain-like"/>
    <property type="match status" value="2"/>
</dbReference>
<name>A0A438DAC7_VITVI</name>
<comment type="caution">
    <text evidence="3">The sequence shown here is derived from an EMBL/GenBank/DDBJ whole genome shotgun (WGS) entry which is preliminary data.</text>
</comment>
<keyword evidence="2" id="KW-0812">Transmembrane</keyword>
<dbReference type="PANTHER" id="PTHR46713">
    <property type="entry name" value="F13M7.16 PROTEIN"/>
    <property type="match status" value="1"/>
</dbReference>
<proteinExistence type="predicted"/>
<evidence type="ECO:0000256" key="2">
    <source>
        <dbReference type="SAM" id="Phobius"/>
    </source>
</evidence>